<evidence type="ECO:0000256" key="9">
    <source>
        <dbReference type="ARBA" id="ARBA00022887"/>
    </source>
</evidence>
<evidence type="ECO:0000256" key="6">
    <source>
        <dbReference type="ARBA" id="ARBA00012366"/>
    </source>
</evidence>
<dbReference type="Gene3D" id="1.10.1740.10">
    <property type="match status" value="1"/>
</dbReference>
<evidence type="ECO:0000259" key="20">
    <source>
        <dbReference type="Pfam" id="PF13288"/>
    </source>
</evidence>
<evidence type="ECO:0000256" key="1">
    <source>
        <dbReference type="ARBA" id="ARBA00001936"/>
    </source>
</evidence>
<gene>
    <name evidence="21" type="ORF">TGDOM2_214850</name>
</gene>
<evidence type="ECO:0000256" key="14">
    <source>
        <dbReference type="ARBA" id="ARBA00048543"/>
    </source>
</evidence>
<evidence type="ECO:0000259" key="18">
    <source>
        <dbReference type="Pfam" id="PF02670"/>
    </source>
</evidence>
<evidence type="ECO:0000256" key="11">
    <source>
        <dbReference type="ARBA" id="ARBA00023002"/>
    </source>
</evidence>
<accession>A0A086JV45</accession>
<evidence type="ECO:0000256" key="12">
    <source>
        <dbReference type="ARBA" id="ARBA00023211"/>
    </source>
</evidence>
<evidence type="ECO:0000256" key="17">
    <source>
        <dbReference type="SAM" id="SignalP"/>
    </source>
</evidence>
<feature type="compositionally biased region" description="Basic and acidic residues" evidence="16">
    <location>
        <begin position="340"/>
        <end position="356"/>
    </location>
</feature>
<evidence type="ECO:0000256" key="4">
    <source>
        <dbReference type="ARBA" id="ARBA00005094"/>
    </source>
</evidence>
<feature type="chain" id="PRO_5001808685" description="1-deoxy-D-xylulose 5-phosphate reductoisomerase, apicoplastic" evidence="17">
    <location>
        <begin position="21"/>
        <end position="632"/>
    </location>
</feature>
<dbReference type="InterPro" id="IPR013644">
    <property type="entry name" value="DXP_reductoisomerase_C"/>
</dbReference>
<name>A0A086JV45_TOXGO</name>
<dbReference type="InterPro" id="IPR026877">
    <property type="entry name" value="DXPR_C"/>
</dbReference>
<feature type="domain" description="DXP reductoisomerase C-terminal" evidence="20">
    <location>
        <begin position="502"/>
        <end position="623"/>
    </location>
</feature>
<dbReference type="PANTHER" id="PTHR30525:SF0">
    <property type="entry name" value="1-DEOXY-D-XYLULOSE 5-PHOSPHATE REDUCTOISOMERASE, CHLOROPLASTIC"/>
    <property type="match status" value="1"/>
</dbReference>
<dbReference type="EC" id="1.1.1.267" evidence="6"/>
<dbReference type="GO" id="GO:0051484">
    <property type="term" value="P:isopentenyl diphosphate biosynthetic process, methylerythritol 4-phosphate pathway involved in terpenoid biosynthetic process"/>
    <property type="evidence" value="ECO:0007669"/>
    <property type="project" value="TreeGrafter"/>
</dbReference>
<organism evidence="21 22">
    <name type="scientific">Toxoplasma gondii GAB2-2007-GAL-DOM2</name>
    <dbReference type="NCBI Taxonomy" id="1130820"/>
    <lineage>
        <taxon>Eukaryota</taxon>
        <taxon>Sar</taxon>
        <taxon>Alveolata</taxon>
        <taxon>Apicomplexa</taxon>
        <taxon>Conoidasida</taxon>
        <taxon>Coccidia</taxon>
        <taxon>Eucoccidiorida</taxon>
        <taxon>Eimeriorina</taxon>
        <taxon>Sarcocystidae</taxon>
        <taxon>Toxoplasma</taxon>
    </lineage>
</organism>
<evidence type="ECO:0000313" key="22">
    <source>
        <dbReference type="Proteomes" id="UP000028837"/>
    </source>
</evidence>
<evidence type="ECO:0000313" key="21">
    <source>
        <dbReference type="EMBL" id="KFG36013.1"/>
    </source>
</evidence>
<dbReference type="GO" id="GO:0030604">
    <property type="term" value="F:1-deoxy-D-xylulose-5-phosphate reductoisomerase activity"/>
    <property type="evidence" value="ECO:0007669"/>
    <property type="project" value="UniProtKB-EC"/>
</dbReference>
<reference evidence="21 22" key="1">
    <citation type="submission" date="2014-02" db="EMBL/GenBank/DDBJ databases">
        <authorList>
            <person name="Sibley D."/>
            <person name="Venepally P."/>
            <person name="Karamycheva S."/>
            <person name="Hadjithomas M."/>
            <person name="Khan A."/>
            <person name="Brunk B."/>
            <person name="Roos D."/>
            <person name="Caler E."/>
            <person name="Lorenzi H."/>
        </authorList>
    </citation>
    <scope>NUCLEOTIDE SEQUENCE [LARGE SCALE GENOMIC DNA]</scope>
    <source>
        <strain evidence="21 22">GAB2-2007-GAL-DOM2</strain>
    </source>
</reference>
<protein>
    <recommendedName>
        <fullName evidence="15">1-deoxy-D-xylulose 5-phosphate reductoisomerase, apicoplastic</fullName>
        <ecNumber evidence="6">1.1.1.267</ecNumber>
    </recommendedName>
</protein>
<dbReference type="InterPro" id="IPR003821">
    <property type="entry name" value="DXP_reductoisomerase"/>
</dbReference>
<evidence type="ECO:0000256" key="16">
    <source>
        <dbReference type="SAM" id="MobiDB-lite"/>
    </source>
</evidence>
<evidence type="ECO:0000256" key="5">
    <source>
        <dbReference type="ARBA" id="ARBA00006825"/>
    </source>
</evidence>
<dbReference type="Pfam" id="PF02670">
    <property type="entry name" value="DXP_reductoisom"/>
    <property type="match status" value="1"/>
</dbReference>
<evidence type="ECO:0000256" key="15">
    <source>
        <dbReference type="ARBA" id="ARBA00073770"/>
    </source>
</evidence>
<keyword evidence="8" id="KW-0521">NADP</keyword>
<dbReference type="AlphaFoldDB" id="A0A086JV45"/>
<keyword evidence="21" id="KW-0413">Isomerase</keyword>
<dbReference type="GO" id="GO:0070402">
    <property type="term" value="F:NADPH binding"/>
    <property type="evidence" value="ECO:0007669"/>
    <property type="project" value="InterPro"/>
</dbReference>
<feature type="region of interest" description="Disordered" evidence="16">
    <location>
        <begin position="340"/>
        <end position="373"/>
    </location>
</feature>
<dbReference type="Proteomes" id="UP000028837">
    <property type="component" value="Unassembled WGS sequence"/>
</dbReference>
<keyword evidence="17" id="KW-0732">Signal</keyword>
<dbReference type="VEuPathDB" id="ToxoDB:TGDOM2_214850"/>
<sequence length="632" mass="68924">MPLLLFFFFLLLSLWLPASCASLRGSNLVARLSFLLQRKDPSSSRSSLAFVSLPPRRAALDLYFSRPASYLFPRSRVASSREWRARSLQFLSGALTAPGVPPAGRPDPLTPALFFAKRNAEESSFPGPRGVFHQETQHSLQPCGVPVGSVNALKELLRRTEEDPVSSLVSSPASLAPPASPPSTRVKRLVVLGSTGSIGKSTLEIAREFPDIFQIVGLAAGGSNLALLAEQVAAFRPQYVYLGDSSKVAELQERLNDHERSAAFPRPRLLLGDEGLAELACVPNYDILVSAIVGFKGVLPTLKALEAGKDVALANKEALVAAGPVFRCLLSTRGLLYGDQERQDRHERSHRSGDQEGDREEDTDGDRREECDKRRAKAGQKCGLLLPVDSEHSAIFQALQGVPASCYPPRKLLLTASGGPFRGRTRDELEQVTLESALKHPKWSMGAKITIDSATLMNKGLEVIEAHFAFGCPYSSIEVLVHPQAVIHSAVELRDGATLAQLGLPDMKLPIAYALTWPHRLAAPWSAGVDLTREGNLTFEKPDLNTFGCLGLAYEAGERGGVAPACLNAANEVAVERFRNKEIGFVDIEDTVRHVMALQERERDNFSDVSLQDVFDADHWARTAARAFKPRK</sequence>
<dbReference type="HAMAP" id="MF_00183">
    <property type="entry name" value="DXP_reductoisom"/>
    <property type="match status" value="1"/>
</dbReference>
<comment type="caution">
    <text evidence="21">The sequence shown here is derived from an EMBL/GenBank/DDBJ whole genome shotgun (WGS) entry which is preliminary data.</text>
</comment>
<keyword evidence="13" id="KW-0414">Isoprene biosynthesis</keyword>
<dbReference type="EMBL" id="AHZU02001131">
    <property type="protein sequence ID" value="KFG36013.1"/>
    <property type="molecule type" value="Genomic_DNA"/>
</dbReference>
<dbReference type="PANTHER" id="PTHR30525">
    <property type="entry name" value="1-DEOXY-D-XYLULOSE 5-PHOSPHATE REDUCTOISOMERASE"/>
    <property type="match status" value="1"/>
</dbReference>
<evidence type="ECO:0000256" key="13">
    <source>
        <dbReference type="ARBA" id="ARBA00023229"/>
    </source>
</evidence>
<evidence type="ECO:0000256" key="8">
    <source>
        <dbReference type="ARBA" id="ARBA00022857"/>
    </source>
</evidence>
<keyword evidence="7" id="KW-0479">Metal-binding</keyword>
<feature type="domain" description="1-deoxy-D-xylulose 5-phosphate reductoisomerase C-terminal" evidence="19">
    <location>
        <begin position="385"/>
        <end position="470"/>
    </location>
</feature>
<feature type="domain" description="1-deoxy-D-xylulose 5-phosphate reductoisomerase N-terminal" evidence="18">
    <location>
        <begin position="189"/>
        <end position="323"/>
    </location>
</feature>
<comment type="catalytic activity">
    <reaction evidence="14">
        <text>2-C-methyl-D-erythritol 4-phosphate + NADP(+) = 1-deoxy-D-xylulose 5-phosphate + NADPH + H(+)</text>
        <dbReference type="Rhea" id="RHEA:13717"/>
        <dbReference type="ChEBI" id="CHEBI:15378"/>
        <dbReference type="ChEBI" id="CHEBI:57783"/>
        <dbReference type="ChEBI" id="CHEBI:57792"/>
        <dbReference type="ChEBI" id="CHEBI:58262"/>
        <dbReference type="ChEBI" id="CHEBI:58349"/>
        <dbReference type="EC" id="1.1.1.267"/>
    </reaction>
    <physiologicalReaction direction="right-to-left" evidence="14">
        <dbReference type="Rhea" id="RHEA:13719"/>
    </physiologicalReaction>
</comment>
<dbReference type="OrthoDB" id="3482at2759"/>
<dbReference type="Pfam" id="PF13288">
    <property type="entry name" value="DXPR_C"/>
    <property type="match status" value="1"/>
</dbReference>
<dbReference type="InterPro" id="IPR036291">
    <property type="entry name" value="NAD(P)-bd_dom_sf"/>
</dbReference>
<dbReference type="InterPro" id="IPR036169">
    <property type="entry name" value="DXPR_C_sf"/>
</dbReference>
<dbReference type="SMR" id="A0A086JV45"/>
<evidence type="ECO:0000256" key="3">
    <source>
        <dbReference type="ARBA" id="ARBA00004467"/>
    </source>
</evidence>
<dbReference type="SUPFAM" id="SSF55347">
    <property type="entry name" value="Glyceraldehyde-3-phosphate dehydrogenase-like, C-terminal domain"/>
    <property type="match status" value="1"/>
</dbReference>
<dbReference type="UniPathway" id="UPA00056">
    <property type="reaction ID" value="UER00092"/>
</dbReference>
<comment type="similarity">
    <text evidence="5">Belongs to the DXR family.</text>
</comment>
<proteinExistence type="inferred from homology"/>
<dbReference type="Gene3D" id="3.40.50.720">
    <property type="entry name" value="NAD(P)-binding Rossmann-like Domain"/>
    <property type="match status" value="1"/>
</dbReference>
<dbReference type="SUPFAM" id="SSF51735">
    <property type="entry name" value="NAD(P)-binding Rossmann-fold domains"/>
    <property type="match status" value="1"/>
</dbReference>
<dbReference type="GO" id="GO:0030145">
    <property type="term" value="F:manganese ion binding"/>
    <property type="evidence" value="ECO:0007669"/>
    <property type="project" value="TreeGrafter"/>
</dbReference>
<dbReference type="Pfam" id="PF08436">
    <property type="entry name" value="DXP_redisom_C"/>
    <property type="match status" value="1"/>
</dbReference>
<dbReference type="SUPFAM" id="SSF69055">
    <property type="entry name" value="1-deoxy-D-xylulose-5-phosphate reductoisomerase, C-terminal domain"/>
    <property type="match status" value="1"/>
</dbReference>
<evidence type="ECO:0000256" key="2">
    <source>
        <dbReference type="ARBA" id="ARBA00001946"/>
    </source>
</evidence>
<comment type="cofactor">
    <cofactor evidence="1">
        <name>Mn(2+)</name>
        <dbReference type="ChEBI" id="CHEBI:29035"/>
    </cofactor>
</comment>
<evidence type="ECO:0000259" key="19">
    <source>
        <dbReference type="Pfam" id="PF08436"/>
    </source>
</evidence>
<dbReference type="GO" id="GO:0016853">
    <property type="term" value="F:isomerase activity"/>
    <property type="evidence" value="ECO:0007669"/>
    <property type="project" value="UniProtKB-KW"/>
</dbReference>
<dbReference type="FunFam" id="3.40.50.720:FF:000045">
    <property type="entry name" value="1-deoxy-D-xylulose 5-phosphate reductoisomerase"/>
    <property type="match status" value="1"/>
</dbReference>
<comment type="cofactor">
    <cofactor evidence="2">
        <name>Mg(2+)</name>
        <dbReference type="ChEBI" id="CHEBI:18420"/>
    </cofactor>
</comment>
<keyword evidence="9" id="KW-0934">Plastid</keyword>
<evidence type="ECO:0000256" key="7">
    <source>
        <dbReference type="ARBA" id="ARBA00022723"/>
    </source>
</evidence>
<evidence type="ECO:0000256" key="10">
    <source>
        <dbReference type="ARBA" id="ARBA00022946"/>
    </source>
</evidence>
<comment type="subcellular location">
    <subcellularLocation>
        <location evidence="3">Plastid</location>
        <location evidence="3">Apicoplast</location>
    </subcellularLocation>
</comment>
<keyword evidence="11 21" id="KW-0560">Oxidoreductase</keyword>
<keyword evidence="9" id="KW-0933">Apicoplast</keyword>
<comment type="pathway">
    <text evidence="4">Isoprenoid biosynthesis; isopentenyl diphosphate biosynthesis via DXP pathway; isopentenyl diphosphate from 1-deoxy-D-xylulose 5-phosphate: step 1/6.</text>
</comment>
<dbReference type="InterPro" id="IPR013512">
    <property type="entry name" value="DXP_reductoisomerase_N"/>
</dbReference>
<dbReference type="GO" id="GO:0020011">
    <property type="term" value="C:apicoplast"/>
    <property type="evidence" value="ECO:0007669"/>
    <property type="project" value="UniProtKB-SubCell"/>
</dbReference>
<feature type="signal peptide" evidence="17">
    <location>
        <begin position="1"/>
        <end position="20"/>
    </location>
</feature>
<keyword evidence="10" id="KW-0809">Transit peptide</keyword>
<keyword evidence="12" id="KW-0464">Manganese</keyword>